<evidence type="ECO:0000256" key="2">
    <source>
        <dbReference type="ARBA" id="ARBA00022801"/>
    </source>
</evidence>
<dbReference type="Gene3D" id="3.40.50.300">
    <property type="entry name" value="P-loop containing nucleotide triphosphate hydrolases"/>
    <property type="match status" value="1"/>
</dbReference>
<dbReference type="InterPro" id="IPR004843">
    <property type="entry name" value="Calcineurin-like_PHP"/>
</dbReference>
<feature type="region of interest" description="Disordered" evidence="5">
    <location>
        <begin position="142"/>
        <end position="177"/>
    </location>
</feature>
<dbReference type="Pfam" id="PF13676">
    <property type="entry name" value="TIR_2"/>
    <property type="match status" value="1"/>
</dbReference>
<dbReference type="InterPro" id="IPR007111">
    <property type="entry name" value="NACHT_NTPase"/>
</dbReference>
<dbReference type="InterPro" id="IPR027417">
    <property type="entry name" value="P-loop_NTPase"/>
</dbReference>
<dbReference type="SUPFAM" id="SSF52540">
    <property type="entry name" value="P-loop containing nucleoside triphosphate hydrolases"/>
    <property type="match status" value="1"/>
</dbReference>
<keyword evidence="3" id="KW-0408">Iron</keyword>
<evidence type="ECO:0000256" key="1">
    <source>
        <dbReference type="ARBA" id="ARBA00022723"/>
    </source>
</evidence>
<dbReference type="PANTHER" id="PTHR42988:SF2">
    <property type="entry name" value="CYCLIC NUCLEOTIDE PHOSPHODIESTERASE CBUA0032-RELATED"/>
    <property type="match status" value="1"/>
</dbReference>
<dbReference type="InterPro" id="IPR029052">
    <property type="entry name" value="Metallo-depent_PP-like"/>
</dbReference>
<gene>
    <name evidence="7" type="ORF">KHQ06_07435</name>
</gene>
<keyword evidence="8" id="KW-1185">Reference proteome</keyword>
<organism evidence="7 8">
    <name type="scientific">Nocardia tengchongensis</name>
    <dbReference type="NCBI Taxonomy" id="2055889"/>
    <lineage>
        <taxon>Bacteria</taxon>
        <taxon>Bacillati</taxon>
        <taxon>Actinomycetota</taxon>
        <taxon>Actinomycetes</taxon>
        <taxon>Mycobacteriales</taxon>
        <taxon>Nocardiaceae</taxon>
        <taxon>Nocardia</taxon>
    </lineage>
</organism>
<comment type="similarity">
    <text evidence="4">Belongs to the cyclic nucleotide phosphodiesterase class-III family.</text>
</comment>
<dbReference type="Gene3D" id="3.60.21.10">
    <property type="match status" value="1"/>
</dbReference>
<evidence type="ECO:0000256" key="4">
    <source>
        <dbReference type="ARBA" id="ARBA00025742"/>
    </source>
</evidence>
<reference evidence="7 8" key="1">
    <citation type="submission" date="2021-04" db="EMBL/GenBank/DDBJ databases">
        <title>Nocardia tengchongensis.</title>
        <authorList>
            <person name="Zhuang k."/>
            <person name="Ran Y."/>
            <person name="Li W."/>
        </authorList>
    </citation>
    <scope>NUCLEOTIDE SEQUENCE [LARGE SCALE GENOMIC DNA]</scope>
    <source>
        <strain evidence="7 8">CFH S0057</strain>
    </source>
</reference>
<keyword evidence="1" id="KW-0479">Metal-binding</keyword>
<proteinExistence type="inferred from homology"/>
<dbReference type="InterPro" id="IPR000157">
    <property type="entry name" value="TIR_dom"/>
</dbReference>
<feature type="compositionally biased region" description="Basic and acidic residues" evidence="5">
    <location>
        <begin position="504"/>
        <end position="518"/>
    </location>
</feature>
<dbReference type="SUPFAM" id="SSF56300">
    <property type="entry name" value="Metallo-dependent phosphatases"/>
    <property type="match status" value="1"/>
</dbReference>
<protein>
    <submittedName>
        <fullName evidence="7">TIR domain-containing protein</fullName>
    </submittedName>
</protein>
<dbReference type="Gene3D" id="3.40.50.10140">
    <property type="entry name" value="Toll/interleukin-1 receptor homology (TIR) domain"/>
    <property type="match status" value="1"/>
</dbReference>
<dbReference type="Pfam" id="PF05729">
    <property type="entry name" value="NACHT"/>
    <property type="match status" value="1"/>
</dbReference>
<feature type="domain" description="NACHT" evidence="6">
    <location>
        <begin position="679"/>
        <end position="797"/>
    </location>
</feature>
<dbReference type="InterPro" id="IPR050884">
    <property type="entry name" value="CNP_phosphodiesterase-III"/>
</dbReference>
<evidence type="ECO:0000313" key="8">
    <source>
        <dbReference type="Proteomes" id="UP000683310"/>
    </source>
</evidence>
<feature type="compositionally biased region" description="Basic and acidic residues" evidence="5">
    <location>
        <begin position="142"/>
        <end position="152"/>
    </location>
</feature>
<dbReference type="Pfam" id="PF22739">
    <property type="entry name" value="NA-iREase3"/>
    <property type="match status" value="1"/>
</dbReference>
<keyword evidence="2" id="KW-0378">Hydrolase</keyword>
<accession>A0ABX8CUH4</accession>
<dbReference type="PANTHER" id="PTHR42988">
    <property type="entry name" value="PHOSPHOHYDROLASE"/>
    <property type="match status" value="1"/>
</dbReference>
<dbReference type="PROSITE" id="PS50837">
    <property type="entry name" value="NACHT"/>
    <property type="match status" value="1"/>
</dbReference>
<evidence type="ECO:0000256" key="5">
    <source>
        <dbReference type="SAM" id="MobiDB-lite"/>
    </source>
</evidence>
<dbReference type="EMBL" id="CP074371">
    <property type="protein sequence ID" value="QVI22808.1"/>
    <property type="molecule type" value="Genomic_DNA"/>
</dbReference>
<dbReference type="SUPFAM" id="SSF52200">
    <property type="entry name" value="Toll/Interleukin receptor TIR domain"/>
    <property type="match status" value="1"/>
</dbReference>
<sequence length="1103" mass="122704">MTRWGGRLLFTSYSAADERWAIWLGWQLEHAEARYRTMVSSWDFDPAANYGEFVQRGVREADLVLAVLTRDYVSSRHANREWQAALDADPGKLLAIRVSDCSLEWLPAGVACLDLLGMRDEGEMRREVLDRVERMLSERWAPRRRPDPRPDDLWSPAPEPVRPGRRPLSPPAFPGNRAAARTHAGLSILHLGGPRFGRALAGSDIPADPEGLQSHVWGAVTELVDRQAPPPDLIVVSGDLTESAHPTEFRKATAFLTGLRVLLKLEPDRLVVVPGNHDISKLACRAHFLDCEANDRLPRAPYFAKLRLFEQMFTTLYRGLDHLVFDVGQPWTLFPIPELRLVVAGLNSTMAATHRPEDDYGAIGDEQKDWFAEHLRAQEAQGWFRLGVLRHDPAPGPNTSPYDAGVLRDAERTFRRLGPRLNLLLRGPGRAGRSLAHPGGTLPVLSAPAPGQAELIHITATGLTRYRYDEPADAPVPQVIAWSNAVVALESRADRPELPATPPEPRRPELRASETARPHDMLLEQVAEVCEVRYPGARIRRIAADPHYLLVTVNSEPVIEQLIIGAHVGEVTGQVLDEFLGPEPRPGSQLIYLGPAPSRELADRAAAEGVRIRSFTDFQGMVELGDYLRKQSTRLRADPAYPPELYVPQRFRMLAPRGREVQHDLVAELMNLVTAGDGRFVLLLGDFGLGKTFALRELTRRIAETTTGLVPILIELRELDRTSSLDTLLAAHLADNGESRIDLRALRYMLEQGRVVLLFDGFDELLTRLNYDSAAEHMATLLQAAVGRAKVVVAGRTQHFKSYDQIATALETRQDPHPDRYILNVESFTDEQVHAFLINRYGPSGPSPDARMRLLRGIPGLLELACNPRMLSFIADLPEQRLRTAAGARRIIGPTRLYEEILTSWLAYEIEHSPERASSQPTLGIDELWLAVTYFALRVWENGRPYLDLTELTEVAQAAVQEIDAGPLNVAQFVHALGSRSLIVRTDDNRFGFIHSSVRDWLVAKAIATQLRGQVTDPAPLAQAQLEPLAVEFLCDLAAVELLQAWVERIGNTPDEHEITRTNAARSRPGCASPRTRTCADWTCPARTCPSATCNNSISPART</sequence>
<dbReference type="Pfam" id="PF00149">
    <property type="entry name" value="Metallophos"/>
    <property type="match status" value="1"/>
</dbReference>
<dbReference type="Proteomes" id="UP000683310">
    <property type="component" value="Chromosome"/>
</dbReference>
<evidence type="ECO:0000259" key="6">
    <source>
        <dbReference type="PROSITE" id="PS50837"/>
    </source>
</evidence>
<dbReference type="InterPro" id="IPR054571">
    <property type="entry name" value="NA-iREase3_dom"/>
</dbReference>
<dbReference type="InterPro" id="IPR035897">
    <property type="entry name" value="Toll_tir_struct_dom_sf"/>
</dbReference>
<name>A0ABX8CUH4_9NOCA</name>
<evidence type="ECO:0000256" key="3">
    <source>
        <dbReference type="ARBA" id="ARBA00023004"/>
    </source>
</evidence>
<feature type="region of interest" description="Disordered" evidence="5">
    <location>
        <begin position="493"/>
        <end position="518"/>
    </location>
</feature>
<evidence type="ECO:0000313" key="7">
    <source>
        <dbReference type="EMBL" id="QVI22808.1"/>
    </source>
</evidence>